<organism evidence="8 9">
    <name type="scientific">Ephemerocybe angulata</name>
    <dbReference type="NCBI Taxonomy" id="980116"/>
    <lineage>
        <taxon>Eukaryota</taxon>
        <taxon>Fungi</taxon>
        <taxon>Dikarya</taxon>
        <taxon>Basidiomycota</taxon>
        <taxon>Agaricomycotina</taxon>
        <taxon>Agaricomycetes</taxon>
        <taxon>Agaricomycetidae</taxon>
        <taxon>Agaricales</taxon>
        <taxon>Agaricineae</taxon>
        <taxon>Psathyrellaceae</taxon>
        <taxon>Ephemerocybe</taxon>
    </lineage>
</organism>
<gene>
    <name evidence="8" type="ORF">D9611_008797</name>
</gene>
<feature type="region of interest" description="Disordered" evidence="6">
    <location>
        <begin position="231"/>
        <end position="278"/>
    </location>
</feature>
<evidence type="ECO:0000256" key="1">
    <source>
        <dbReference type="ARBA" id="ARBA00022723"/>
    </source>
</evidence>
<dbReference type="SMART" id="SM00154">
    <property type="entry name" value="ZnF_AN1"/>
    <property type="match status" value="2"/>
</dbReference>
<dbReference type="PROSITE" id="PS51039">
    <property type="entry name" value="ZF_AN1"/>
    <property type="match status" value="1"/>
</dbReference>
<protein>
    <recommendedName>
        <fullName evidence="7">AN1-type domain-containing protein</fullName>
    </recommendedName>
</protein>
<evidence type="ECO:0000256" key="3">
    <source>
        <dbReference type="ARBA" id="ARBA00022771"/>
    </source>
</evidence>
<dbReference type="PANTHER" id="PTHR14677:SF40">
    <property type="entry name" value="CDC48-ASSOCIATED UBIQUITIN-LIKE_ZINC FINGER PROTEIN 1"/>
    <property type="match status" value="1"/>
</dbReference>
<sequence>MSRQATPRPSTSKAPALEPDVQMLNIGAQCADPLCRLVDFLPFKCPHCESSFCQEHYKVDAHKCPEYDETKHNRVAPDCPFCHIPVAVRPGQDPNERLELHFERECSVLTGKTQAKNTPHCAKGTCRKVLFSPIKCDTCRQQFCPAHRFPSDHTCRAPQSRLLGSTQSQVSEAMRLPSFSGASDAAKNLNAKASVAVANVKRSVASAAANAQASTPGKPAGNNVFRQTDRVVSLPSSSTSSRPAAAASTTPLTTATPLTLPLSTIPNPHNESETGPTPIINMLNVQSFIPRSIFATA</sequence>
<dbReference type="GO" id="GO:0008270">
    <property type="term" value="F:zinc ion binding"/>
    <property type="evidence" value="ECO:0007669"/>
    <property type="project" value="UniProtKB-KW"/>
</dbReference>
<dbReference type="EMBL" id="JAACJK010000010">
    <property type="protein sequence ID" value="KAF5338876.1"/>
    <property type="molecule type" value="Genomic_DNA"/>
</dbReference>
<keyword evidence="4" id="KW-0862">Zinc</keyword>
<dbReference type="Proteomes" id="UP000541558">
    <property type="component" value="Unassembled WGS sequence"/>
</dbReference>
<comment type="caution">
    <text evidence="8">The sequence shown here is derived from an EMBL/GenBank/DDBJ whole genome shotgun (WGS) entry which is preliminary data.</text>
</comment>
<evidence type="ECO:0000259" key="7">
    <source>
        <dbReference type="PROSITE" id="PS51039"/>
    </source>
</evidence>
<evidence type="ECO:0000313" key="9">
    <source>
        <dbReference type="Proteomes" id="UP000541558"/>
    </source>
</evidence>
<feature type="compositionally biased region" description="Low complexity" evidence="6">
    <location>
        <begin position="233"/>
        <end position="264"/>
    </location>
</feature>
<keyword evidence="2" id="KW-0677">Repeat</keyword>
<keyword evidence="1" id="KW-0479">Metal-binding</keyword>
<dbReference type="Pfam" id="PF25403">
    <property type="entry name" value="zf-C2H2_ZFAND2"/>
    <property type="match status" value="1"/>
</dbReference>
<keyword evidence="9" id="KW-1185">Reference proteome</keyword>
<evidence type="ECO:0000256" key="5">
    <source>
        <dbReference type="PROSITE-ProRule" id="PRU00449"/>
    </source>
</evidence>
<dbReference type="InterPro" id="IPR057357">
    <property type="entry name" value="Znf-C2H2_ZFAND2A/B"/>
</dbReference>
<dbReference type="GO" id="GO:0005737">
    <property type="term" value="C:cytoplasm"/>
    <property type="evidence" value="ECO:0007669"/>
    <property type="project" value="TreeGrafter"/>
</dbReference>
<proteinExistence type="predicted"/>
<reference evidence="8 9" key="1">
    <citation type="journal article" date="2020" name="ISME J.">
        <title>Uncovering the hidden diversity of litter-decomposition mechanisms in mushroom-forming fungi.</title>
        <authorList>
            <person name="Floudas D."/>
            <person name="Bentzer J."/>
            <person name="Ahren D."/>
            <person name="Johansson T."/>
            <person name="Persson P."/>
            <person name="Tunlid A."/>
        </authorList>
    </citation>
    <scope>NUCLEOTIDE SEQUENCE [LARGE SCALE GENOMIC DNA]</scope>
    <source>
        <strain evidence="8 9">CBS 175.51</strain>
    </source>
</reference>
<keyword evidence="3 5" id="KW-0863">Zinc-finger</keyword>
<evidence type="ECO:0000256" key="6">
    <source>
        <dbReference type="SAM" id="MobiDB-lite"/>
    </source>
</evidence>
<dbReference type="SUPFAM" id="SSF118310">
    <property type="entry name" value="AN1-like Zinc finger"/>
    <property type="match status" value="2"/>
</dbReference>
<evidence type="ECO:0000313" key="8">
    <source>
        <dbReference type="EMBL" id="KAF5338876.1"/>
    </source>
</evidence>
<dbReference type="InterPro" id="IPR035896">
    <property type="entry name" value="AN1-like_Znf"/>
</dbReference>
<feature type="compositionally biased region" description="Polar residues" evidence="6">
    <location>
        <begin position="265"/>
        <end position="275"/>
    </location>
</feature>
<accession>A0A8H5FJA7</accession>
<dbReference type="Pfam" id="PF01428">
    <property type="entry name" value="zf-AN1"/>
    <property type="match status" value="2"/>
</dbReference>
<dbReference type="InterPro" id="IPR000058">
    <property type="entry name" value="Znf_AN1"/>
</dbReference>
<dbReference type="OrthoDB" id="431929at2759"/>
<evidence type="ECO:0000256" key="2">
    <source>
        <dbReference type="ARBA" id="ARBA00022737"/>
    </source>
</evidence>
<name>A0A8H5FJA7_9AGAR</name>
<evidence type="ECO:0000256" key="4">
    <source>
        <dbReference type="ARBA" id="ARBA00022833"/>
    </source>
</evidence>
<dbReference type="AlphaFoldDB" id="A0A8H5FJA7"/>
<dbReference type="PANTHER" id="PTHR14677">
    <property type="entry name" value="ARSENITE INDUCUBLE RNA ASSOCIATED PROTEIN AIP-1-RELATED"/>
    <property type="match status" value="1"/>
</dbReference>
<feature type="domain" description="AN1-type" evidence="7">
    <location>
        <begin position="115"/>
        <end position="163"/>
    </location>
</feature>
<dbReference type="Gene3D" id="4.10.1110.10">
    <property type="entry name" value="AN1-like Zinc finger"/>
    <property type="match status" value="2"/>
</dbReference>